<feature type="region of interest" description="Disordered" evidence="2">
    <location>
        <begin position="24"/>
        <end position="140"/>
    </location>
</feature>
<feature type="compositionally biased region" description="Basic and acidic residues" evidence="2">
    <location>
        <begin position="71"/>
        <end position="88"/>
    </location>
</feature>
<dbReference type="Proteomes" id="UP001607302">
    <property type="component" value="Unassembled WGS sequence"/>
</dbReference>
<comment type="caution">
    <text evidence="3">The sequence shown here is derived from an EMBL/GenBank/DDBJ whole genome shotgun (WGS) entry which is preliminary data.</text>
</comment>
<reference evidence="3 4" key="1">
    <citation type="journal article" date="2024" name="Ann. Entomol. Soc. Am.">
        <title>Genomic analyses of the southern and eastern yellowjacket wasps (Hymenoptera: Vespidae) reveal evolutionary signatures of social life.</title>
        <authorList>
            <person name="Catto M.A."/>
            <person name="Caine P.B."/>
            <person name="Orr S.E."/>
            <person name="Hunt B.G."/>
            <person name="Goodisman M.A.D."/>
        </authorList>
    </citation>
    <scope>NUCLEOTIDE SEQUENCE [LARGE SCALE GENOMIC DNA]</scope>
    <source>
        <strain evidence="3">233</strain>
        <tissue evidence="3">Head and thorax</tissue>
    </source>
</reference>
<feature type="region of interest" description="Disordered" evidence="2">
    <location>
        <begin position="1335"/>
        <end position="1358"/>
    </location>
</feature>
<feature type="compositionally biased region" description="Acidic residues" evidence="2">
    <location>
        <begin position="1082"/>
        <end position="1103"/>
    </location>
</feature>
<feature type="compositionally biased region" description="Acidic residues" evidence="2">
    <location>
        <begin position="1116"/>
        <end position="1130"/>
    </location>
</feature>
<evidence type="ECO:0000313" key="4">
    <source>
        <dbReference type="Proteomes" id="UP001607302"/>
    </source>
</evidence>
<feature type="compositionally biased region" description="Acidic residues" evidence="2">
    <location>
        <begin position="61"/>
        <end position="70"/>
    </location>
</feature>
<feature type="coiled-coil region" evidence="1">
    <location>
        <begin position="347"/>
        <end position="434"/>
    </location>
</feature>
<feature type="compositionally biased region" description="Acidic residues" evidence="2">
    <location>
        <begin position="89"/>
        <end position="111"/>
    </location>
</feature>
<sequence>MEDDEIDEERKSLVTFKKESFAEVQSQNFEDLPEEEEEIKNKDEKYLTVDEDEERINGDKEEIDDNEEIELSSKDVGDVSLEKENELVEDKDEFAGEEEREEEEKEEEEEEEKKQEKDEEDEEDEEEEEDKEKKKHRKRVQKGFYQPNRQFREIIGKRESKKEELEKREEHLRQRLDVLECSMPAVMVWNVWQRMSQGAPIPNLHRLMEKQFRTPAAGEVCCPITPSRHYDCRVREIEAERKAAQRRLDEARILWLEKEVKLKERREKLEDAKRIQKERKEKIERLTNEAKQLKEALKKMNDEAEEGMAGFCESGECGDIQCRERWLRGVKSVDSIKASDVECLARLRQLAENELTMKKQIAELERREETYMRTLQHADEMWLKMEGDAVDTLSALQEQLDEKIKTNQQLESRISELEDEVEKLRAKMALCKSELTKYVSVERIEAITGSEDDFAKTTDKMVGIKPKIADKAIEKEYDGLDKEILMKVDVEDKEVSIVKPEDEEAIIDAEEPTELIEPEDEEAIIDAEKPTELIEPEDEEAIIDAEKPTELIKPEDEEAIIDAEKPTELIEPEDEEAIIDAEKPTEFIKPEDEEAIIDAEKPIKPVEQEKVDAIHQYLAMLGSLDELYADDDYGICSPEYECYEDWQEPETDEEPSTVYADLPPEVFKKAVPTDDIKKDIDKDLREPEEIEKKVENPLLEAAIDEDSVNVPLDKLRSWFDTVDSIRSIISKCPSCSVVRVDADILIGEIGKYAGVDAEMIAEITFKLTIEVEEDKNVPLKETPIDKILPEIKEEVIPAETIPEREVLPDMEKKPIEEVEKEIPPKKDEVELIVESPRLVPDEAKVILENPREEITEDTEVPIKEPEIEYDKLVPTKVDEIEEEIKEKEDVKDEAKIILPIQNVIDDLKKEDIIPTDDIDKDTTEEIELEKVVLIEEKVDVEDEIIEKLLKEELTEDAKKVDVVVIEEEVLKPEVLPTTEVEEEMIEPFLEVEVEEEFPVAEEIFVDAETLEEFPMVEDIPETLKDEIPIEEAEEEIEVTEEIPVEDKLEEMEERVLEVVLEEPEIEEVIEIKLEVEELAEVEPEEVEELAEVEPEEVEEVVEVEPEKEVVEVEPEKEVEEVVEVEPEEEVEIAQVEPEEVEEVVKVEPEEEVEVVKVEPEEVEVAKVEPEEVEVAKVEPEEVEVAKVEPEEVEEVEEVKPEEIEKEEVLTMAEKIEEVEPIEEMEKIEEIPVELIEEVIEPCLLEEEEVKKKPKVPIDPRIVAAPYLAVADIEEIKKEPSEVIVPKEIVPCVRKTSEKITRPPMLPPMKIIINKTEIVQTVIHKGTQTRTIQTTKIKTTDQKSTKTSDPEISSRKMRWQKRPKHKFAFPCSHVSSQTSTTYDSITNEKQRLLSNILKSLRIDLSTEEKEIRSINYNQKKFNEADKCNCCVCGKNNISPRPPDKLCNRPLLKDLKTNVPKIDKNIQDERTLKSRTLKSNITEKLQTCTSCASPKVFKSIKKICDQEICICSTSSSRSKKRIYKSEKKDQSCLAKMPKSKIRKNNCERKEGEEKSKDTMYQDKLIKCNLPKIKETKDQDELDCSTDCICTKIEKTKSGRLLKQEICGCEEL</sequence>
<feature type="coiled-coil region" evidence="1">
    <location>
        <begin position="234"/>
        <end position="310"/>
    </location>
</feature>
<feature type="compositionally biased region" description="Basic and acidic residues" evidence="2">
    <location>
        <begin position="39"/>
        <end position="48"/>
    </location>
</feature>
<organism evidence="3 4">
    <name type="scientific">Vespula squamosa</name>
    <name type="common">Southern yellow jacket</name>
    <name type="synonym">Wasp</name>
    <dbReference type="NCBI Taxonomy" id="30214"/>
    <lineage>
        <taxon>Eukaryota</taxon>
        <taxon>Metazoa</taxon>
        <taxon>Ecdysozoa</taxon>
        <taxon>Arthropoda</taxon>
        <taxon>Hexapoda</taxon>
        <taxon>Insecta</taxon>
        <taxon>Pterygota</taxon>
        <taxon>Neoptera</taxon>
        <taxon>Endopterygota</taxon>
        <taxon>Hymenoptera</taxon>
        <taxon>Apocrita</taxon>
        <taxon>Aculeata</taxon>
        <taxon>Vespoidea</taxon>
        <taxon>Vespidae</taxon>
        <taxon>Vespinae</taxon>
        <taxon>Vespula</taxon>
    </lineage>
</organism>
<protein>
    <submittedName>
        <fullName evidence="3">Titin-like</fullName>
    </submittedName>
</protein>
<feature type="compositionally biased region" description="Basic and acidic residues" evidence="2">
    <location>
        <begin position="1104"/>
        <end position="1115"/>
    </location>
</feature>
<name>A0ABD2ARX7_VESSQ</name>
<proteinExistence type="predicted"/>
<feature type="compositionally biased region" description="Basic and acidic residues" evidence="2">
    <location>
        <begin position="1337"/>
        <end position="1353"/>
    </location>
</feature>
<feature type="compositionally biased region" description="Acidic residues" evidence="2">
    <location>
        <begin position="118"/>
        <end position="130"/>
    </location>
</feature>
<evidence type="ECO:0000256" key="2">
    <source>
        <dbReference type="SAM" id="MobiDB-lite"/>
    </source>
</evidence>
<feature type="region of interest" description="Disordered" evidence="2">
    <location>
        <begin position="1082"/>
        <end position="1130"/>
    </location>
</feature>
<dbReference type="EMBL" id="JAUDFV010000141">
    <property type="protein sequence ID" value="KAL2722420.1"/>
    <property type="molecule type" value="Genomic_DNA"/>
</dbReference>
<accession>A0ABD2ARX7</accession>
<evidence type="ECO:0000313" key="3">
    <source>
        <dbReference type="EMBL" id="KAL2722420.1"/>
    </source>
</evidence>
<keyword evidence="4" id="KW-1185">Reference proteome</keyword>
<gene>
    <name evidence="3" type="ORF">V1478_009283</name>
</gene>
<evidence type="ECO:0000256" key="1">
    <source>
        <dbReference type="SAM" id="Coils"/>
    </source>
</evidence>
<keyword evidence="1" id="KW-0175">Coiled coil</keyword>